<protein>
    <submittedName>
        <fullName evidence="12">Flagellar motor protein MotB</fullName>
    </submittedName>
    <submittedName>
        <fullName evidence="11">Flagellar motor protein MotD</fullName>
    </submittedName>
</protein>
<dbReference type="GO" id="GO:0005886">
    <property type="term" value="C:plasma membrane"/>
    <property type="evidence" value="ECO:0007669"/>
    <property type="project" value="UniProtKB-SubCell"/>
</dbReference>
<keyword evidence="5 9" id="KW-1133">Transmembrane helix</keyword>
<evidence type="ECO:0000256" key="8">
    <source>
        <dbReference type="SAM" id="MobiDB-lite"/>
    </source>
</evidence>
<dbReference type="SUPFAM" id="SSF103088">
    <property type="entry name" value="OmpA-like"/>
    <property type="match status" value="1"/>
</dbReference>
<reference evidence="11 13" key="1">
    <citation type="submission" date="2015-11" db="EMBL/GenBank/DDBJ databases">
        <title>Genomic analysis of 38 Legionella species identifies large and diverse effector repertoires.</title>
        <authorList>
            <person name="Burstein D."/>
            <person name="Amaro F."/>
            <person name="Zusman T."/>
            <person name="Lifshitz Z."/>
            <person name="Cohen O."/>
            <person name="Gilbert J.A."/>
            <person name="Pupko T."/>
            <person name="Shuman H.A."/>
            <person name="Segal G."/>
        </authorList>
    </citation>
    <scope>NUCLEOTIDE SEQUENCE [LARGE SCALE GENOMIC DNA]</scope>
    <source>
        <strain evidence="11 13">WO-44C</strain>
    </source>
</reference>
<proteinExistence type="inferred from homology"/>
<dbReference type="CDD" id="cd07185">
    <property type="entry name" value="OmpA_C-like"/>
    <property type="match status" value="1"/>
</dbReference>
<feature type="compositionally biased region" description="Polar residues" evidence="8">
    <location>
        <begin position="251"/>
        <end position="269"/>
    </location>
</feature>
<dbReference type="STRING" id="453.Lfee_0855"/>
<feature type="region of interest" description="Disordered" evidence="8">
    <location>
        <begin position="243"/>
        <end position="279"/>
    </location>
</feature>
<evidence type="ECO:0000256" key="7">
    <source>
        <dbReference type="PROSITE-ProRule" id="PRU00473"/>
    </source>
</evidence>
<dbReference type="InterPro" id="IPR006665">
    <property type="entry name" value="OmpA-like"/>
</dbReference>
<evidence type="ECO:0000256" key="1">
    <source>
        <dbReference type="ARBA" id="ARBA00004162"/>
    </source>
</evidence>
<evidence type="ECO:0000256" key="2">
    <source>
        <dbReference type="ARBA" id="ARBA00008914"/>
    </source>
</evidence>
<dbReference type="PATRIC" id="fig|453.4.peg.923"/>
<evidence type="ECO:0000256" key="3">
    <source>
        <dbReference type="ARBA" id="ARBA00022475"/>
    </source>
</evidence>
<evidence type="ECO:0000259" key="10">
    <source>
        <dbReference type="PROSITE" id="PS51123"/>
    </source>
</evidence>
<evidence type="ECO:0000256" key="6">
    <source>
        <dbReference type="ARBA" id="ARBA00023136"/>
    </source>
</evidence>
<dbReference type="PANTHER" id="PTHR30329">
    <property type="entry name" value="STATOR ELEMENT OF FLAGELLAR MOTOR COMPLEX"/>
    <property type="match status" value="1"/>
</dbReference>
<keyword evidence="11" id="KW-0282">Flagellum</keyword>
<keyword evidence="13" id="KW-1185">Reference proteome</keyword>
<keyword evidence="3" id="KW-1003">Cell membrane</keyword>
<dbReference type="PANTHER" id="PTHR30329:SF20">
    <property type="entry name" value="EXPORTED PROTEIN"/>
    <property type="match status" value="1"/>
</dbReference>
<dbReference type="InterPro" id="IPR036737">
    <property type="entry name" value="OmpA-like_sf"/>
</dbReference>
<dbReference type="InterPro" id="IPR050330">
    <property type="entry name" value="Bact_OuterMem_StrucFunc"/>
</dbReference>
<dbReference type="Pfam" id="PF13677">
    <property type="entry name" value="MotB_plug"/>
    <property type="match status" value="1"/>
</dbReference>
<evidence type="ECO:0000313" key="11">
    <source>
        <dbReference type="EMBL" id="KTD02104.1"/>
    </source>
</evidence>
<keyword evidence="11" id="KW-0966">Cell projection</keyword>
<name>A0A0W0U2J6_9GAMM</name>
<dbReference type="Proteomes" id="UP000054698">
    <property type="component" value="Unassembled WGS sequence"/>
</dbReference>
<dbReference type="InterPro" id="IPR025713">
    <property type="entry name" value="MotB-like_N_dom"/>
</dbReference>
<evidence type="ECO:0000313" key="12">
    <source>
        <dbReference type="EMBL" id="SPX62281.1"/>
    </source>
</evidence>
<dbReference type="EMBL" id="LNYB01000025">
    <property type="protein sequence ID" value="KTD02104.1"/>
    <property type="molecule type" value="Genomic_DNA"/>
</dbReference>
<dbReference type="AlphaFoldDB" id="A0A0W0U2J6"/>
<dbReference type="Proteomes" id="UP000251942">
    <property type="component" value="Unassembled WGS sequence"/>
</dbReference>
<evidence type="ECO:0000313" key="14">
    <source>
        <dbReference type="Proteomes" id="UP000251942"/>
    </source>
</evidence>
<dbReference type="EMBL" id="UASS01000037">
    <property type="protein sequence ID" value="SPX62281.1"/>
    <property type="molecule type" value="Genomic_DNA"/>
</dbReference>
<keyword evidence="11" id="KW-0969">Cilium</keyword>
<comment type="subcellular location">
    <subcellularLocation>
        <location evidence="1">Cell membrane</location>
        <topology evidence="1">Single-pass membrane protein</topology>
    </subcellularLocation>
</comment>
<reference evidence="12 14" key="2">
    <citation type="submission" date="2018-06" db="EMBL/GenBank/DDBJ databases">
        <authorList>
            <consortium name="Pathogen Informatics"/>
            <person name="Doyle S."/>
        </authorList>
    </citation>
    <scope>NUCLEOTIDE SEQUENCE [LARGE SCALE GENOMIC DNA]</scope>
    <source>
        <strain evidence="12 14">NCTC12022</strain>
    </source>
</reference>
<dbReference type="PROSITE" id="PS51123">
    <property type="entry name" value="OMPA_2"/>
    <property type="match status" value="1"/>
</dbReference>
<evidence type="ECO:0000256" key="4">
    <source>
        <dbReference type="ARBA" id="ARBA00022692"/>
    </source>
</evidence>
<dbReference type="RefSeq" id="WP_064088344.1">
    <property type="nucleotide sequence ID" value="NZ_LBHK01000049.1"/>
</dbReference>
<keyword evidence="4 9" id="KW-0812">Transmembrane</keyword>
<keyword evidence="6 7" id="KW-0472">Membrane</keyword>
<feature type="compositionally biased region" description="Basic and acidic residues" evidence="8">
    <location>
        <begin position="270"/>
        <end position="279"/>
    </location>
</feature>
<feature type="transmembrane region" description="Helical" evidence="9">
    <location>
        <begin position="21"/>
        <end position="38"/>
    </location>
</feature>
<dbReference type="Gene3D" id="3.30.1330.60">
    <property type="entry name" value="OmpA-like domain"/>
    <property type="match status" value="1"/>
</dbReference>
<dbReference type="OrthoDB" id="9815217at2"/>
<organism evidence="11 13">
    <name type="scientific">Legionella feeleii</name>
    <dbReference type="NCBI Taxonomy" id="453"/>
    <lineage>
        <taxon>Bacteria</taxon>
        <taxon>Pseudomonadati</taxon>
        <taxon>Pseudomonadota</taxon>
        <taxon>Gammaproteobacteria</taxon>
        <taxon>Legionellales</taxon>
        <taxon>Legionellaceae</taxon>
        <taxon>Legionella</taxon>
    </lineage>
</organism>
<accession>A0A0W0U2J6</accession>
<dbReference type="Pfam" id="PF00691">
    <property type="entry name" value="OmpA"/>
    <property type="match status" value="1"/>
</dbReference>
<comment type="similarity">
    <text evidence="2">Belongs to the MotB family.</text>
</comment>
<feature type="domain" description="OmpA-like" evidence="10">
    <location>
        <begin position="110"/>
        <end position="230"/>
    </location>
</feature>
<sequence length="279" mass="31124">MRGRKSKAVAHEDTHRWMVSYADFITLLFAFFVVMYAISSVNVSKYKSLAEGMHSAFTKKGQHQSVAEIASRKEAKSALENPIQEKDQFNELIKALSDLQDSDYHMNPQDGWIELDIKAGALFDSGSADLRPIAVVKLMQLADVIRKLPYPIALEGYTDNVPINTPQYPSNWELSSARAASVARCLTTFGVDQSRITVTGFGEQYPVADNGTEEGRAMNRRVSLIIAKDRTVPRLFNPEMSYKIDKEAADNEQTQSKEGNVVGNSQTETPNKDNNKENP</sequence>
<gene>
    <name evidence="11" type="primary">motB_1</name>
    <name evidence="11" type="ORF">Lfee_0855</name>
    <name evidence="12" type="ORF">NCTC12022_03039</name>
</gene>
<evidence type="ECO:0000256" key="5">
    <source>
        <dbReference type="ARBA" id="ARBA00022989"/>
    </source>
</evidence>
<evidence type="ECO:0000256" key="9">
    <source>
        <dbReference type="SAM" id="Phobius"/>
    </source>
</evidence>
<evidence type="ECO:0000313" key="13">
    <source>
        <dbReference type="Proteomes" id="UP000054698"/>
    </source>
</evidence>